<reference evidence="1 2" key="1">
    <citation type="journal article" date="2020" name="Nat. Food">
        <title>A phased Vanilla planifolia genome enables genetic improvement of flavour and production.</title>
        <authorList>
            <person name="Hasing T."/>
            <person name="Tang H."/>
            <person name="Brym M."/>
            <person name="Khazi F."/>
            <person name="Huang T."/>
            <person name="Chambers A.H."/>
        </authorList>
    </citation>
    <scope>NUCLEOTIDE SEQUENCE [LARGE SCALE GENOMIC DNA]</scope>
    <source>
        <tissue evidence="1">Leaf</tissue>
    </source>
</reference>
<comment type="caution">
    <text evidence="1">The sequence shown here is derived from an EMBL/GenBank/DDBJ whole genome shotgun (WGS) entry which is preliminary data.</text>
</comment>
<name>A0A835QVU9_VANPL</name>
<proteinExistence type="predicted"/>
<protein>
    <submittedName>
        <fullName evidence="1">Uncharacterized protein</fullName>
    </submittedName>
</protein>
<evidence type="ECO:0000313" key="2">
    <source>
        <dbReference type="Proteomes" id="UP000636800"/>
    </source>
</evidence>
<sequence length="77" mass="8837">MMWKNTAVLAANDFHRDYEHVPLSLLPFSDPSLSALSFARLVITDLSASVPWWRVCTVARVEHSVHIYDKLPHNCFI</sequence>
<evidence type="ECO:0000313" key="1">
    <source>
        <dbReference type="EMBL" id="KAG0477165.1"/>
    </source>
</evidence>
<dbReference type="Proteomes" id="UP000636800">
    <property type="component" value="Chromosome 6"/>
</dbReference>
<accession>A0A835QVU9</accession>
<gene>
    <name evidence="1" type="ORF">HPP92_014006</name>
</gene>
<dbReference type="AlphaFoldDB" id="A0A835QVU9"/>
<organism evidence="1 2">
    <name type="scientific">Vanilla planifolia</name>
    <name type="common">Vanilla</name>
    <dbReference type="NCBI Taxonomy" id="51239"/>
    <lineage>
        <taxon>Eukaryota</taxon>
        <taxon>Viridiplantae</taxon>
        <taxon>Streptophyta</taxon>
        <taxon>Embryophyta</taxon>
        <taxon>Tracheophyta</taxon>
        <taxon>Spermatophyta</taxon>
        <taxon>Magnoliopsida</taxon>
        <taxon>Liliopsida</taxon>
        <taxon>Asparagales</taxon>
        <taxon>Orchidaceae</taxon>
        <taxon>Vanilloideae</taxon>
        <taxon>Vanilleae</taxon>
        <taxon>Vanilla</taxon>
    </lineage>
</organism>
<dbReference type="EMBL" id="JADCNL010000006">
    <property type="protein sequence ID" value="KAG0477165.1"/>
    <property type="molecule type" value="Genomic_DNA"/>
</dbReference>
<keyword evidence="2" id="KW-1185">Reference proteome</keyword>
<dbReference type="OrthoDB" id="10253982at2759"/>